<name>A0A819RUY5_9BILA</name>
<dbReference type="GO" id="GO:0050660">
    <property type="term" value="F:flavin adenine dinucleotide binding"/>
    <property type="evidence" value="ECO:0007669"/>
    <property type="project" value="InterPro"/>
</dbReference>
<sequence length="256" mass="29799">MGRCLINIAVDKIVALSGVITLANINVRVVSYLTTEKPLTVIDRIQVDRNKKYGLPNTVHGVTSNTGKIGHWLRHYFIDPLFIYKANSLVVINRNYEATYTIQDLEPMTRLLRTYALQEYFVPLANLKSFAFEMLRIFKNYKVNVINISIRHALQDDPRLLLSWAPNSEVFAFVIYHSQLTTTGARTEVGEWTPELIDLAVTKNGGTYYLPYQLHATREQIYKAYPRVNQRLELKKHLDPENIFRNMFWQKYGKNR</sequence>
<organism evidence="3 4">
    <name type="scientific">Rotaria magnacalcarata</name>
    <dbReference type="NCBI Taxonomy" id="392030"/>
    <lineage>
        <taxon>Eukaryota</taxon>
        <taxon>Metazoa</taxon>
        <taxon>Spiralia</taxon>
        <taxon>Gnathifera</taxon>
        <taxon>Rotifera</taxon>
        <taxon>Eurotatoria</taxon>
        <taxon>Bdelloidea</taxon>
        <taxon>Philodinida</taxon>
        <taxon>Philodinidae</taxon>
        <taxon>Rotaria</taxon>
    </lineage>
</organism>
<evidence type="ECO:0000313" key="4">
    <source>
        <dbReference type="Proteomes" id="UP000663866"/>
    </source>
</evidence>
<protein>
    <submittedName>
        <fullName evidence="3">Uncharacterized protein</fullName>
    </submittedName>
</protein>
<comment type="caution">
    <text evidence="3">The sequence shown here is derived from an EMBL/GenBank/DDBJ whole genome shotgun (WGS) entry which is preliminary data.</text>
</comment>
<evidence type="ECO:0000313" key="3">
    <source>
        <dbReference type="EMBL" id="CAF4046448.1"/>
    </source>
</evidence>
<dbReference type="EMBL" id="CAJOBG010003116">
    <property type="protein sequence ID" value="CAF4046448.1"/>
    <property type="molecule type" value="Genomic_DNA"/>
</dbReference>
<dbReference type="GO" id="GO:0003824">
    <property type="term" value="F:catalytic activity"/>
    <property type="evidence" value="ECO:0007669"/>
    <property type="project" value="InterPro"/>
</dbReference>
<evidence type="ECO:0000256" key="1">
    <source>
        <dbReference type="ARBA" id="ARBA00022630"/>
    </source>
</evidence>
<keyword evidence="1" id="KW-0285">Flavoprotein</keyword>
<evidence type="ECO:0000256" key="2">
    <source>
        <dbReference type="ARBA" id="ARBA00022827"/>
    </source>
</evidence>
<dbReference type="SUPFAM" id="SSF55103">
    <property type="entry name" value="FAD-linked oxidases, C-terminal domain"/>
    <property type="match status" value="1"/>
</dbReference>
<reference evidence="3" key="1">
    <citation type="submission" date="2021-02" db="EMBL/GenBank/DDBJ databases">
        <authorList>
            <person name="Nowell W R."/>
        </authorList>
    </citation>
    <scope>NUCLEOTIDE SEQUENCE</scope>
</reference>
<dbReference type="InterPro" id="IPR016164">
    <property type="entry name" value="FAD-linked_Oxase-like_C"/>
</dbReference>
<accession>A0A819RUY5</accession>
<gene>
    <name evidence="3" type="ORF">OVN521_LOCUS17717</name>
</gene>
<proteinExistence type="predicted"/>
<dbReference type="AlphaFoldDB" id="A0A819RUY5"/>
<dbReference type="Proteomes" id="UP000663866">
    <property type="component" value="Unassembled WGS sequence"/>
</dbReference>
<keyword evidence="2" id="KW-0274">FAD</keyword>
<keyword evidence="4" id="KW-1185">Reference proteome</keyword>